<feature type="non-terminal residue" evidence="2">
    <location>
        <position position="1"/>
    </location>
</feature>
<sequence length="109" mass="11873">RIGDVVLIPQPSDDPDDLLNWPLWKSCLIFGCVALATFAAQLSPRSSNQLTFTEQVPTYHVTIPEMLNSVAAALAGWVMGPFFIIPLAAIIGRSAIIFYSLLGILSRQT</sequence>
<dbReference type="eggNOG" id="KOG0255">
    <property type="taxonomic scope" value="Eukaryota"/>
</dbReference>
<dbReference type="GeneID" id="19111632"/>
<accession>M2MY71</accession>
<dbReference type="AlphaFoldDB" id="M2MY71"/>
<organism evidence="2 3">
    <name type="scientific">Baudoinia panamericana (strain UAMH 10762)</name>
    <name type="common">Angels' share fungus</name>
    <name type="synonym">Baudoinia compniacensis (strain UAMH 10762)</name>
    <dbReference type="NCBI Taxonomy" id="717646"/>
    <lineage>
        <taxon>Eukaryota</taxon>
        <taxon>Fungi</taxon>
        <taxon>Dikarya</taxon>
        <taxon>Ascomycota</taxon>
        <taxon>Pezizomycotina</taxon>
        <taxon>Dothideomycetes</taxon>
        <taxon>Dothideomycetidae</taxon>
        <taxon>Mycosphaerellales</taxon>
        <taxon>Teratosphaeriaceae</taxon>
        <taxon>Baudoinia</taxon>
    </lineage>
</organism>
<evidence type="ECO:0000313" key="2">
    <source>
        <dbReference type="EMBL" id="EMC91235.1"/>
    </source>
</evidence>
<feature type="transmembrane region" description="Helical" evidence="1">
    <location>
        <begin position="83"/>
        <end position="105"/>
    </location>
</feature>
<reference evidence="2 3" key="1">
    <citation type="journal article" date="2012" name="PLoS Pathog.">
        <title>Diverse lifestyles and strategies of plant pathogenesis encoded in the genomes of eighteen Dothideomycetes fungi.</title>
        <authorList>
            <person name="Ohm R.A."/>
            <person name="Feau N."/>
            <person name="Henrissat B."/>
            <person name="Schoch C.L."/>
            <person name="Horwitz B.A."/>
            <person name="Barry K.W."/>
            <person name="Condon B.J."/>
            <person name="Copeland A.C."/>
            <person name="Dhillon B."/>
            <person name="Glaser F."/>
            <person name="Hesse C.N."/>
            <person name="Kosti I."/>
            <person name="LaButti K."/>
            <person name="Lindquist E.A."/>
            <person name="Lucas S."/>
            <person name="Salamov A.A."/>
            <person name="Bradshaw R.E."/>
            <person name="Ciuffetti L."/>
            <person name="Hamelin R.C."/>
            <person name="Kema G.H.J."/>
            <person name="Lawrence C."/>
            <person name="Scott J.A."/>
            <person name="Spatafora J.W."/>
            <person name="Turgeon B.G."/>
            <person name="de Wit P.J.G.M."/>
            <person name="Zhong S."/>
            <person name="Goodwin S.B."/>
            <person name="Grigoriev I.V."/>
        </authorList>
    </citation>
    <scope>NUCLEOTIDE SEQUENCE [LARGE SCALE GENOMIC DNA]</scope>
    <source>
        <strain evidence="2 3">UAMH 10762</strain>
    </source>
</reference>
<keyword evidence="1" id="KW-1133">Transmembrane helix</keyword>
<name>M2MY71_BAUPA</name>
<dbReference type="KEGG" id="bcom:BAUCODRAFT_319199"/>
<evidence type="ECO:0000256" key="1">
    <source>
        <dbReference type="SAM" id="Phobius"/>
    </source>
</evidence>
<dbReference type="Proteomes" id="UP000011761">
    <property type="component" value="Unassembled WGS sequence"/>
</dbReference>
<keyword evidence="1" id="KW-0472">Membrane</keyword>
<evidence type="ECO:0000313" key="3">
    <source>
        <dbReference type="Proteomes" id="UP000011761"/>
    </source>
</evidence>
<protein>
    <recommendedName>
        <fullName evidence="4">Major facilitator superfamily (MFS) profile domain-containing protein</fullName>
    </recommendedName>
</protein>
<keyword evidence="3" id="KW-1185">Reference proteome</keyword>
<gene>
    <name evidence="2" type="ORF">BAUCODRAFT_319199</name>
</gene>
<dbReference type="OrthoDB" id="2533084at2759"/>
<dbReference type="RefSeq" id="XP_007681653.1">
    <property type="nucleotide sequence ID" value="XM_007683463.1"/>
</dbReference>
<dbReference type="EMBL" id="KB445564">
    <property type="protein sequence ID" value="EMC91235.1"/>
    <property type="molecule type" value="Genomic_DNA"/>
</dbReference>
<proteinExistence type="predicted"/>
<keyword evidence="1" id="KW-0812">Transmembrane</keyword>
<evidence type="ECO:0008006" key="4">
    <source>
        <dbReference type="Google" id="ProtNLM"/>
    </source>
</evidence>
<dbReference type="HOGENOM" id="CLU_2190107_0_0_1"/>
<feature type="transmembrane region" description="Helical" evidence="1">
    <location>
        <begin position="23"/>
        <end position="44"/>
    </location>
</feature>